<evidence type="ECO:0008006" key="3">
    <source>
        <dbReference type="Google" id="ProtNLM"/>
    </source>
</evidence>
<dbReference type="SUPFAM" id="SSF143597">
    <property type="entry name" value="YojJ-like"/>
    <property type="match status" value="1"/>
</dbReference>
<proteinExistence type="predicted"/>
<dbReference type="Gene3D" id="3.40.1700.10">
    <property type="entry name" value="DNA integrity scanning protein, DisA, N-terminal domain"/>
    <property type="match status" value="1"/>
</dbReference>
<dbReference type="EMBL" id="QUAJ01000012">
    <property type="protein sequence ID" value="REI41177.1"/>
    <property type="molecule type" value="Genomic_DNA"/>
</dbReference>
<evidence type="ECO:0000313" key="2">
    <source>
        <dbReference type="Proteomes" id="UP000263486"/>
    </source>
</evidence>
<organism evidence="1 2">
    <name type="scientific">Psychrilyobacter piezotolerans</name>
    <dbReference type="NCBI Taxonomy" id="2293438"/>
    <lineage>
        <taxon>Bacteria</taxon>
        <taxon>Fusobacteriati</taxon>
        <taxon>Fusobacteriota</taxon>
        <taxon>Fusobacteriia</taxon>
        <taxon>Fusobacteriales</taxon>
        <taxon>Fusobacteriaceae</taxon>
        <taxon>Psychrilyobacter</taxon>
    </lineage>
</organism>
<protein>
    <recommendedName>
        <fullName evidence="3">DAC domain-containing protein</fullName>
    </recommendedName>
</protein>
<evidence type="ECO:0000313" key="1">
    <source>
        <dbReference type="EMBL" id="REI41177.1"/>
    </source>
</evidence>
<dbReference type="RefSeq" id="WP_114642348.1">
    <property type="nucleotide sequence ID" value="NZ_JAACIO010000013.1"/>
</dbReference>
<dbReference type="InterPro" id="IPR036888">
    <property type="entry name" value="DNA_integrity_DisA_N_sf"/>
</dbReference>
<accession>A0ABX9KH40</accession>
<sequence length="486" mass="56743">MKKIDYYGEFLERLDEFLGVKLQLKARGNYVEFIPEFNSKFIKKTLEHIGEIFVIIDIILEEYYEDNNNVYFTDLIEEFSQKLIGHMVKEKLTVTNEQMNFMDVIKGICNETYEGENSNLNILLFKNRKVIPEELKKMGLDFLPFDTPKKIEEIFKEKLSLKMLNGDNLVLIIGSDFRGYGLGINEEKHTVFKERLLVKLRKQNNGYLISFISLLSKNILNYIDKDSIDAELKAGFRLSEDKIKKLAEYSNEKMLSSKVFFNSYNGEKREFFPYIYMEIKDKELKLYLQNSIDNYLSYRAGKWKLKSFHILKFLIIEKFYMDSFVFHLFNDKIEKKDIIKNIIMNVDVLVGLIKNLLEEGKGGLFIILERTVKNKEMEKIFVDGNEDDSIYRRTVLKDGNITRIKNHNFEYLKLISKVDGAVTLDSEFNLLSFGRLVKLDMNGSKEKVEGARTAAAISGSKYGLAIKVSEDKKITLWEDGIKVLEI</sequence>
<reference evidence="1 2" key="1">
    <citation type="submission" date="2018-08" db="EMBL/GenBank/DDBJ databases">
        <title>Draft genome sequence of Psychrilyobacter sp. strain SD5 isolated from Black Sea water.</title>
        <authorList>
            <person name="Yadav S."/>
            <person name="Villanueva L."/>
            <person name="Damste J.S.S."/>
        </authorList>
    </citation>
    <scope>NUCLEOTIDE SEQUENCE [LARGE SCALE GENOMIC DNA]</scope>
    <source>
        <strain evidence="1 2">SD5</strain>
    </source>
</reference>
<comment type="caution">
    <text evidence="1">The sequence shown here is derived from an EMBL/GenBank/DDBJ whole genome shotgun (WGS) entry which is preliminary data.</text>
</comment>
<dbReference type="Proteomes" id="UP000263486">
    <property type="component" value="Unassembled WGS sequence"/>
</dbReference>
<gene>
    <name evidence="1" type="ORF">DYH56_08135</name>
</gene>
<keyword evidence="2" id="KW-1185">Reference proteome</keyword>
<name>A0ABX9KH40_9FUSO</name>